<evidence type="ECO:0000313" key="3">
    <source>
        <dbReference type="Proteomes" id="UP001057142"/>
    </source>
</evidence>
<reference evidence="1" key="1">
    <citation type="journal article" date="2022" name="Front. Microbiol.">
        <title>Identification of a novel aminoglycoside O-nucleotidyltransferase AadA33 in Providencia vermicola.</title>
        <authorList>
            <person name="Feng C."/>
            <person name="Gao M."/>
            <person name="Jiang W."/>
            <person name="Shi W."/>
            <person name="Li A."/>
            <person name="Liu S."/>
            <person name="Zhang L."/>
            <person name="Zhang X."/>
            <person name="Li Q."/>
            <person name="Lin H."/>
            <person name="Lu J."/>
            <person name="Li K."/>
            <person name="Zhang H."/>
            <person name="Hu Y."/>
            <person name="Bao Q."/>
            <person name="Lin X."/>
        </authorList>
    </citation>
    <scope>NUCLEOTIDE SEQUENCE</scope>
    <source>
        <strain evidence="1">P13</strain>
    </source>
</reference>
<dbReference type="Proteomes" id="UP001057142">
    <property type="component" value="Chromosome"/>
</dbReference>
<reference evidence="2" key="2">
    <citation type="submission" date="2023-01" db="EMBL/GenBank/DDBJ databases">
        <title>The prevalence of carbapenem-resistant bacteria in aquaculture in China and the genetic diversity of carbapenem-resistant genes.</title>
        <authorList>
            <person name="Wen R."/>
        </authorList>
    </citation>
    <scope>NUCLEOTIDE SEQUENCE</scope>
    <source>
        <strain evidence="2">PVA41-chromosome</strain>
    </source>
</reference>
<keyword evidence="3" id="KW-1185">Reference proteome</keyword>
<dbReference type="EMBL" id="CP097327">
    <property type="protein sequence ID" value="USB37102.1"/>
    <property type="molecule type" value="Genomic_DNA"/>
</dbReference>
<proteinExistence type="predicted"/>
<organism evidence="2 4">
    <name type="scientific">Providencia vermicola</name>
    <dbReference type="NCBI Taxonomy" id="333965"/>
    <lineage>
        <taxon>Bacteria</taxon>
        <taxon>Pseudomonadati</taxon>
        <taxon>Pseudomonadota</taxon>
        <taxon>Gammaproteobacteria</taxon>
        <taxon>Enterobacterales</taxon>
        <taxon>Morganellaceae</taxon>
        <taxon>Providencia</taxon>
    </lineage>
</organism>
<evidence type="ECO:0000313" key="4">
    <source>
        <dbReference type="Proteomes" id="UP001222403"/>
    </source>
</evidence>
<dbReference type="Proteomes" id="UP001222403">
    <property type="component" value="Chromosome"/>
</dbReference>
<sequence>MAGKDSFFKIEYDEIIYFINKDSICHMYESQGHFGTESHLVLKSGKRFTYGMPLEELMKELERAI</sequence>
<protein>
    <submittedName>
        <fullName evidence="2">Uncharacterized protein</fullName>
    </submittedName>
</protein>
<evidence type="ECO:0000313" key="1">
    <source>
        <dbReference type="EMBL" id="USB37102.1"/>
    </source>
</evidence>
<gene>
    <name evidence="1" type="ORF">M5J11_00855</name>
    <name evidence="2" type="ORF">PG365_15200</name>
</gene>
<evidence type="ECO:0000313" key="2">
    <source>
        <dbReference type="EMBL" id="WFC06034.1"/>
    </source>
</evidence>
<accession>A0AAX3RWT2</accession>
<dbReference type="EMBL" id="CP116222">
    <property type="protein sequence ID" value="WFC06034.1"/>
    <property type="molecule type" value="Genomic_DNA"/>
</dbReference>
<dbReference type="AlphaFoldDB" id="A0AAX3RWT2"/>
<name>A0AAX3RWT2_9GAMM</name>
<dbReference type="RefSeq" id="WP_154623703.1">
    <property type="nucleotide sequence ID" value="NZ_CP097327.1"/>
</dbReference>